<dbReference type="Gene3D" id="1.25.40.80">
    <property type="match status" value="1"/>
</dbReference>
<reference evidence="3" key="1">
    <citation type="submission" date="2017-08" db="EMBL/GenBank/DDBJ databases">
        <authorList>
            <person name="Varghese N."/>
            <person name="Submissions S."/>
        </authorList>
    </citation>
    <scope>NUCLEOTIDE SEQUENCE [LARGE SCALE GENOMIC DNA]</scope>
    <source>
        <strain evidence="3">USBA17B2</strain>
    </source>
</reference>
<dbReference type="EMBL" id="OBQK01000002">
    <property type="protein sequence ID" value="SOC53567.1"/>
    <property type="molecule type" value="Genomic_DNA"/>
</dbReference>
<evidence type="ECO:0000313" key="3">
    <source>
        <dbReference type="Proteomes" id="UP000219688"/>
    </source>
</evidence>
<dbReference type="AlphaFoldDB" id="A0A285VI60"/>
<name>A0A285VI60_9MICO</name>
<dbReference type="PANTHER" id="PTHR38657">
    <property type="entry name" value="SLR1343 PROTEIN"/>
    <property type="match status" value="1"/>
</dbReference>
<dbReference type="InterPro" id="IPR036134">
    <property type="entry name" value="Crypto/Photolyase_FAD-like_sf"/>
</dbReference>
<dbReference type="GO" id="GO:0016829">
    <property type="term" value="F:lyase activity"/>
    <property type="evidence" value="ECO:0007669"/>
    <property type="project" value="UniProtKB-KW"/>
</dbReference>
<dbReference type="InterPro" id="IPR052551">
    <property type="entry name" value="UV-DNA_repair_photolyase"/>
</dbReference>
<keyword evidence="3" id="KW-1185">Reference proteome</keyword>
<feature type="compositionally biased region" description="Basic and acidic residues" evidence="1">
    <location>
        <begin position="172"/>
        <end position="188"/>
    </location>
</feature>
<evidence type="ECO:0000256" key="1">
    <source>
        <dbReference type="SAM" id="MobiDB-lite"/>
    </source>
</evidence>
<accession>A0A285VI60</accession>
<dbReference type="STRING" id="1122622.GCA_000421185_03327"/>
<keyword evidence="2" id="KW-0456">Lyase</keyword>
<organism evidence="2 3">
    <name type="scientific">Ornithinimicrobium cerasi</name>
    <dbReference type="NCBI Taxonomy" id="2248773"/>
    <lineage>
        <taxon>Bacteria</taxon>
        <taxon>Bacillati</taxon>
        <taxon>Actinomycetota</taxon>
        <taxon>Actinomycetes</taxon>
        <taxon>Micrococcales</taxon>
        <taxon>Ornithinimicrobiaceae</taxon>
        <taxon>Ornithinimicrobium</taxon>
    </lineage>
</organism>
<gene>
    <name evidence="2" type="ORF">SAMN05421879_10224</name>
</gene>
<dbReference type="Gene3D" id="3.40.50.620">
    <property type="entry name" value="HUPs"/>
    <property type="match status" value="1"/>
</dbReference>
<dbReference type="InterPro" id="IPR014729">
    <property type="entry name" value="Rossmann-like_a/b/a_fold"/>
</dbReference>
<dbReference type="Pfam" id="PF04244">
    <property type="entry name" value="DPRP"/>
    <property type="match status" value="1"/>
</dbReference>
<feature type="region of interest" description="Disordered" evidence="1">
    <location>
        <begin position="172"/>
        <end position="196"/>
    </location>
</feature>
<sequence length="493" mass="56199">MREVRLVYPHQLHAAQLQVDPGTRLVVVEDDLLYRQLPFHAHKLVLHRASVCRFVDRARESGLDVDVVESRPDRTSGAGLVDLVGKLRPERVTVLDVVDDWLGRDCRDQLREGGYELRREDVLDTPAFLTTRAQVAEQLGGGGSPRMQHFYAWQRRRLDVLMDGDRPVGGRWSFDTENRRRLPKDHPVPDPSLGPARRHTRVVEAVDWVAEHFPEAPGDPGTFAWATSPGEADAALRRFLDERLAQFGPFEDAISAEHEVVFHSALSPALNCGLIDPDQVLDRVLAAGEEQEVELASLEGFVRQLIGWREYMRGTYRLWGRRMRTSNVLRHTRPLPQGWWDGTTGLEPVDLVIRRVLERGWAHHIERLMVLGNALCLQRVDPEQVWRWFMVMFVDAYDWVMVPNVYAMSQFAAGEAITTKPYVSGSNYLRRMSDLPKGPWCEAWDGLYWSFVEDHREAFEANPRAGFAVRTLDGMDPGKRAAHRAAAAPWLGQ</sequence>
<dbReference type="Gene3D" id="1.10.579.10">
    <property type="entry name" value="DNA Cyclobutane Dipyrimidine Photolyase, subunit A, domain 3"/>
    <property type="match status" value="1"/>
</dbReference>
<dbReference type="InterPro" id="IPR007357">
    <property type="entry name" value="PhrB-like"/>
</dbReference>
<dbReference type="SUPFAM" id="SSF48173">
    <property type="entry name" value="Cryptochrome/photolyase FAD-binding domain"/>
    <property type="match status" value="1"/>
</dbReference>
<evidence type="ECO:0000313" key="2">
    <source>
        <dbReference type="EMBL" id="SOC53567.1"/>
    </source>
</evidence>
<dbReference type="Gene3D" id="1.10.10.1710">
    <property type="entry name" value="Deoxyribodipyrimidine photolyase-related"/>
    <property type="match status" value="1"/>
</dbReference>
<proteinExistence type="predicted"/>
<dbReference type="Proteomes" id="UP000219688">
    <property type="component" value="Unassembled WGS sequence"/>
</dbReference>
<protein>
    <submittedName>
        <fullName evidence="2">Deoxyribodipyrimidine photolyase-related protein</fullName>
    </submittedName>
</protein>
<dbReference type="RefSeq" id="WP_097187089.1">
    <property type="nucleotide sequence ID" value="NZ_OBQK01000002.1"/>
</dbReference>
<dbReference type="PANTHER" id="PTHR38657:SF1">
    <property type="entry name" value="SLR1343 PROTEIN"/>
    <property type="match status" value="1"/>
</dbReference>